<dbReference type="Proteomes" id="UP000078540">
    <property type="component" value="Unassembled WGS sequence"/>
</dbReference>
<protein>
    <submittedName>
        <fullName evidence="1">Uncharacterized protein</fullName>
    </submittedName>
</protein>
<evidence type="ECO:0000313" key="2">
    <source>
        <dbReference type="Proteomes" id="UP000078540"/>
    </source>
</evidence>
<name>A0A195BEF5_9HYME</name>
<gene>
    <name evidence="1" type="ORF">ALC53_06665</name>
</gene>
<dbReference type="EMBL" id="KQ976504">
    <property type="protein sequence ID" value="KYM82953.1"/>
    <property type="molecule type" value="Genomic_DNA"/>
</dbReference>
<dbReference type="AlphaFoldDB" id="A0A195BEF5"/>
<reference evidence="1 2" key="1">
    <citation type="submission" date="2015-09" db="EMBL/GenBank/DDBJ databases">
        <title>Atta colombica WGS genome.</title>
        <authorList>
            <person name="Nygaard S."/>
            <person name="Hu H."/>
            <person name="Boomsma J."/>
            <person name="Zhang G."/>
        </authorList>
    </citation>
    <scope>NUCLEOTIDE SEQUENCE [LARGE SCALE GENOMIC DNA]</scope>
    <source>
        <strain evidence="1">Treedump-2</strain>
        <tissue evidence="1">Whole body</tissue>
    </source>
</reference>
<proteinExistence type="predicted"/>
<keyword evidence="2" id="KW-1185">Reference proteome</keyword>
<sequence>MENHERMERELLEQCGQVATLVECFAWLQKISRLKDPHLKTDGRLWSMWIEPRFLKDARDAIERQDSVKVNSAFNGEFATNNKRDIKSVNTRV</sequence>
<accession>A0A195BEF5</accession>
<organism evidence="1 2">
    <name type="scientific">Atta colombica</name>
    <dbReference type="NCBI Taxonomy" id="520822"/>
    <lineage>
        <taxon>Eukaryota</taxon>
        <taxon>Metazoa</taxon>
        <taxon>Ecdysozoa</taxon>
        <taxon>Arthropoda</taxon>
        <taxon>Hexapoda</taxon>
        <taxon>Insecta</taxon>
        <taxon>Pterygota</taxon>
        <taxon>Neoptera</taxon>
        <taxon>Endopterygota</taxon>
        <taxon>Hymenoptera</taxon>
        <taxon>Apocrita</taxon>
        <taxon>Aculeata</taxon>
        <taxon>Formicoidea</taxon>
        <taxon>Formicidae</taxon>
        <taxon>Myrmicinae</taxon>
        <taxon>Atta</taxon>
    </lineage>
</organism>
<evidence type="ECO:0000313" key="1">
    <source>
        <dbReference type="EMBL" id="KYM82953.1"/>
    </source>
</evidence>